<evidence type="ECO:0000313" key="2">
    <source>
        <dbReference type="Proteomes" id="UP000276133"/>
    </source>
</evidence>
<dbReference type="AlphaFoldDB" id="A0A3M7R9N2"/>
<proteinExistence type="predicted"/>
<evidence type="ECO:0000313" key="1">
    <source>
        <dbReference type="EMBL" id="RNA20323.1"/>
    </source>
</evidence>
<gene>
    <name evidence="1" type="ORF">BpHYR1_046244</name>
</gene>
<organism evidence="1 2">
    <name type="scientific">Brachionus plicatilis</name>
    <name type="common">Marine rotifer</name>
    <name type="synonym">Brachionus muelleri</name>
    <dbReference type="NCBI Taxonomy" id="10195"/>
    <lineage>
        <taxon>Eukaryota</taxon>
        <taxon>Metazoa</taxon>
        <taxon>Spiralia</taxon>
        <taxon>Gnathifera</taxon>
        <taxon>Rotifera</taxon>
        <taxon>Eurotatoria</taxon>
        <taxon>Monogononta</taxon>
        <taxon>Pseudotrocha</taxon>
        <taxon>Ploima</taxon>
        <taxon>Brachionidae</taxon>
        <taxon>Brachionus</taxon>
    </lineage>
</organism>
<comment type="caution">
    <text evidence="1">The sequence shown here is derived from an EMBL/GenBank/DDBJ whole genome shotgun (WGS) entry which is preliminary data.</text>
</comment>
<dbReference type="Proteomes" id="UP000276133">
    <property type="component" value="Unassembled WGS sequence"/>
</dbReference>
<reference evidence="1 2" key="1">
    <citation type="journal article" date="2018" name="Sci. Rep.">
        <title>Genomic signatures of local adaptation to the degree of environmental predictability in rotifers.</title>
        <authorList>
            <person name="Franch-Gras L."/>
            <person name="Hahn C."/>
            <person name="Garcia-Roger E.M."/>
            <person name="Carmona M.J."/>
            <person name="Serra M."/>
            <person name="Gomez A."/>
        </authorList>
    </citation>
    <scope>NUCLEOTIDE SEQUENCE [LARGE SCALE GENOMIC DNA]</scope>
    <source>
        <strain evidence="1">HYR1</strain>
    </source>
</reference>
<name>A0A3M7R9N2_BRAPC</name>
<protein>
    <submittedName>
        <fullName evidence="1">Uncharacterized protein</fullName>
    </submittedName>
</protein>
<sequence>MGQTNASGSSPLSGVVTCNKYFSLAKQIVVKKNSTESKHVVCVVCQALYQHRFWALLTSPMLKITIVISSKERDTGNKH</sequence>
<accession>A0A3M7R9N2</accession>
<keyword evidence="2" id="KW-1185">Reference proteome</keyword>
<dbReference type="EMBL" id="REGN01003878">
    <property type="protein sequence ID" value="RNA20323.1"/>
    <property type="molecule type" value="Genomic_DNA"/>
</dbReference>